<protein>
    <submittedName>
        <fullName evidence="1">Uncharacterized protein</fullName>
    </submittedName>
</protein>
<accession>A0A8H5ZFA1</accession>
<dbReference type="EMBL" id="WNKQ01000009">
    <property type="protein sequence ID" value="KAF5849176.1"/>
    <property type="molecule type" value="Genomic_DNA"/>
</dbReference>
<reference evidence="1" key="1">
    <citation type="submission" date="2019-11" db="EMBL/GenBank/DDBJ databases">
        <title>Bipolaris sorokiniana Genome sequencing.</title>
        <authorList>
            <person name="Wang H."/>
        </authorList>
    </citation>
    <scope>NUCLEOTIDE SEQUENCE</scope>
</reference>
<dbReference type="Proteomes" id="UP000624244">
    <property type="component" value="Unassembled WGS sequence"/>
</dbReference>
<dbReference type="AlphaFoldDB" id="A0A8H5ZFA1"/>
<organism evidence="1 2">
    <name type="scientific">Cochliobolus sativus</name>
    <name type="common">Common root rot and spot blotch fungus</name>
    <name type="synonym">Bipolaris sorokiniana</name>
    <dbReference type="NCBI Taxonomy" id="45130"/>
    <lineage>
        <taxon>Eukaryota</taxon>
        <taxon>Fungi</taxon>
        <taxon>Dikarya</taxon>
        <taxon>Ascomycota</taxon>
        <taxon>Pezizomycotina</taxon>
        <taxon>Dothideomycetes</taxon>
        <taxon>Pleosporomycetidae</taxon>
        <taxon>Pleosporales</taxon>
        <taxon>Pleosporineae</taxon>
        <taxon>Pleosporaceae</taxon>
        <taxon>Bipolaris</taxon>
    </lineage>
</organism>
<comment type="caution">
    <text evidence="1">The sequence shown here is derived from an EMBL/GenBank/DDBJ whole genome shotgun (WGS) entry which is preliminary data.</text>
</comment>
<name>A0A8H5ZFA1_COCSA</name>
<gene>
    <name evidence="1" type="ORF">GGP41_006042</name>
</gene>
<sequence length="74" mass="8636">MKEVHSRPFLRDRQNVYAYRTRLPNNDSPFPYYDSQNTAQIGGCYQTGKTALVRNKSNRLFLLAAKDDEPANRR</sequence>
<evidence type="ECO:0000313" key="1">
    <source>
        <dbReference type="EMBL" id="KAF5849176.1"/>
    </source>
</evidence>
<evidence type="ECO:0000313" key="2">
    <source>
        <dbReference type="Proteomes" id="UP000624244"/>
    </source>
</evidence>
<proteinExistence type="predicted"/>